<feature type="binding site" evidence="7">
    <location>
        <begin position="238"/>
        <end position="239"/>
    </location>
    <ligand>
        <name>FMN</name>
        <dbReference type="ChEBI" id="CHEBI:58210"/>
    </ligand>
</feature>
<feature type="binding site" evidence="7">
    <location>
        <position position="48"/>
    </location>
    <ligand>
        <name>NADP(+)</name>
        <dbReference type="ChEBI" id="CHEBI:58349"/>
    </ligand>
</feature>
<evidence type="ECO:0000256" key="7">
    <source>
        <dbReference type="HAMAP-Rule" id="MF_00300"/>
    </source>
</evidence>
<feature type="binding site" evidence="7">
    <location>
        <begin position="293"/>
        <end position="297"/>
    </location>
    <ligand>
        <name>FMN</name>
        <dbReference type="ChEBI" id="CHEBI:58210"/>
    </ligand>
</feature>
<keyword evidence="7" id="KW-0288">FMN</keyword>
<dbReference type="EMBL" id="JBAKFJ010000001">
    <property type="protein sequence ID" value="MEX0385583.1"/>
    <property type="molecule type" value="Genomic_DNA"/>
</dbReference>
<feature type="binding site" evidence="7">
    <location>
        <position position="278"/>
    </location>
    <ligand>
        <name>FMN</name>
        <dbReference type="ChEBI" id="CHEBI:58210"/>
    </ligand>
</feature>
<dbReference type="RefSeq" id="WP_367966066.1">
    <property type="nucleotide sequence ID" value="NZ_JBAKFJ010000001.1"/>
</dbReference>
<accession>A0ABV3S7Y6</accession>
<keyword evidence="11" id="KW-1185">Reference proteome</keyword>
<protein>
    <recommendedName>
        <fullName evidence="3 7">Chorismate synthase</fullName>
        <shortName evidence="7">CS</shortName>
        <ecNumber evidence="3 7">4.2.3.5</ecNumber>
    </recommendedName>
    <alternativeName>
        <fullName evidence="7">5-enolpyruvylshikimate-3-phosphate phospholyase</fullName>
    </alternativeName>
</protein>
<evidence type="ECO:0000256" key="8">
    <source>
        <dbReference type="RuleBase" id="RU000605"/>
    </source>
</evidence>
<dbReference type="PANTHER" id="PTHR21085">
    <property type="entry name" value="CHORISMATE SYNTHASE"/>
    <property type="match status" value="1"/>
</dbReference>
<dbReference type="Proteomes" id="UP001556653">
    <property type="component" value="Unassembled WGS sequence"/>
</dbReference>
<sequence length="367" mass="39175">MSGNTFGRLFTVTTFGESHGPALGAVVDGCPPGLPLSESDLQGDLDRRKPGTSRHTSQRREGDEVRILSGVFDGVTTGAPIGLLIENMDQRSKDYSKISQLFRPGHADYTYWQKYGTRDYRGGGRSSARETAVRVAAGGIARKYLQERLGIRIRGWLTQLGPIGLALEDWDAVDSNPFFCGEPARLPELEAYMDELRKSGDSVGAAVGVLARGVPPGLGEPVFDRLDADIAHALMSINAVRGVEIGAGFASAAQKGTEHRDEMTPAGFVSNNAGGTLGGISTGQDLVARMALKPTSSIRIPGRSVNIHGEPEEVVTTGRHDPCVGIRATPIAEAMLALVLMDHYLRHRAQNADVDSGTPVIPGHIED</sequence>
<name>A0ABV3S7Y6_9GAMM</name>
<evidence type="ECO:0000256" key="9">
    <source>
        <dbReference type="SAM" id="MobiDB-lite"/>
    </source>
</evidence>
<reference evidence="10 11" key="1">
    <citation type="submission" date="2024-02" db="EMBL/GenBank/DDBJ databases">
        <title>New especies of Spiribacter isolated from saline water.</title>
        <authorList>
            <person name="Leon M.J."/>
            <person name="De La Haba R."/>
            <person name="Sanchez-Porro C."/>
            <person name="Ventosa A."/>
        </authorList>
    </citation>
    <scope>NUCLEOTIDE SEQUENCE [LARGE SCALE GENOMIC DNA]</scope>
    <source>
        <strain evidence="11">ag22IC4-227</strain>
    </source>
</reference>
<evidence type="ECO:0000313" key="11">
    <source>
        <dbReference type="Proteomes" id="UP001556653"/>
    </source>
</evidence>
<feature type="binding site" evidence="7">
    <location>
        <position position="54"/>
    </location>
    <ligand>
        <name>NADP(+)</name>
        <dbReference type="ChEBI" id="CHEBI:58349"/>
    </ligand>
</feature>
<proteinExistence type="inferred from homology"/>
<dbReference type="InterPro" id="IPR000453">
    <property type="entry name" value="Chorismate_synth"/>
</dbReference>
<keyword evidence="7" id="KW-0521">NADP</keyword>
<dbReference type="Gene3D" id="3.60.150.10">
    <property type="entry name" value="Chorismate synthase AroC"/>
    <property type="match status" value="1"/>
</dbReference>
<evidence type="ECO:0000256" key="2">
    <source>
        <dbReference type="ARBA" id="ARBA00008014"/>
    </source>
</evidence>
<dbReference type="NCBIfam" id="TIGR00033">
    <property type="entry name" value="aroC"/>
    <property type="match status" value="1"/>
</dbReference>
<comment type="subunit">
    <text evidence="7">Homotetramer.</text>
</comment>
<keyword evidence="5 7" id="KW-0057">Aromatic amino acid biosynthesis</keyword>
<dbReference type="EC" id="4.2.3.5" evidence="3 7"/>
<dbReference type="GO" id="GO:0004107">
    <property type="term" value="F:chorismate synthase activity"/>
    <property type="evidence" value="ECO:0007669"/>
    <property type="project" value="UniProtKB-EC"/>
</dbReference>
<comment type="similarity">
    <text evidence="2 7 8">Belongs to the chorismate synthase family.</text>
</comment>
<dbReference type="InterPro" id="IPR020541">
    <property type="entry name" value="Chorismate_synthase_CS"/>
</dbReference>
<dbReference type="SUPFAM" id="SSF103263">
    <property type="entry name" value="Chorismate synthase, AroC"/>
    <property type="match status" value="1"/>
</dbReference>
<evidence type="ECO:0000256" key="3">
    <source>
        <dbReference type="ARBA" id="ARBA00013036"/>
    </source>
</evidence>
<comment type="cofactor">
    <cofactor evidence="7 8">
        <name>FMNH2</name>
        <dbReference type="ChEBI" id="CHEBI:57618"/>
    </cofactor>
    <text evidence="7 8">Reduced FMN (FMNH(2)).</text>
</comment>
<dbReference type="NCBIfam" id="NF003793">
    <property type="entry name" value="PRK05382.1"/>
    <property type="match status" value="1"/>
</dbReference>
<keyword evidence="4 7" id="KW-0028">Amino-acid biosynthesis</keyword>
<evidence type="ECO:0000256" key="4">
    <source>
        <dbReference type="ARBA" id="ARBA00022605"/>
    </source>
</evidence>
<comment type="function">
    <text evidence="7">Catalyzes the anti-1,4-elimination of the C-3 phosphate and the C-6 proR hydrogen from 5-enolpyruvylshikimate-3-phosphate (EPSP) to yield chorismate, which is the branch point compound that serves as the starting substrate for the three terminal pathways of aromatic amino acid biosynthesis. This reaction introduces a second double bond into the aromatic ring system.</text>
</comment>
<keyword evidence="6 7" id="KW-0456">Lyase</keyword>
<gene>
    <name evidence="7 10" type="primary">aroC</name>
    <name evidence="10" type="ORF">V6X64_01065</name>
</gene>
<evidence type="ECO:0000256" key="5">
    <source>
        <dbReference type="ARBA" id="ARBA00023141"/>
    </source>
</evidence>
<dbReference type="InterPro" id="IPR035904">
    <property type="entry name" value="Chorismate_synth_AroC_sf"/>
</dbReference>
<feature type="binding site" evidence="7">
    <location>
        <begin position="125"/>
        <end position="127"/>
    </location>
    <ligand>
        <name>FMN</name>
        <dbReference type="ChEBI" id="CHEBI:58210"/>
    </ligand>
</feature>
<keyword evidence="7" id="KW-0274">FAD</keyword>
<organism evidence="10 11">
    <name type="scientific">Spiribacter onubensis</name>
    <dbReference type="NCBI Taxonomy" id="3122420"/>
    <lineage>
        <taxon>Bacteria</taxon>
        <taxon>Pseudomonadati</taxon>
        <taxon>Pseudomonadota</taxon>
        <taxon>Gammaproteobacteria</taxon>
        <taxon>Chromatiales</taxon>
        <taxon>Ectothiorhodospiraceae</taxon>
        <taxon>Spiribacter</taxon>
    </lineage>
</organism>
<dbReference type="CDD" id="cd07304">
    <property type="entry name" value="Chorismate_synthase"/>
    <property type="match status" value="1"/>
</dbReference>
<comment type="caution">
    <text evidence="10">The sequence shown here is derived from an EMBL/GenBank/DDBJ whole genome shotgun (WGS) entry which is preliminary data.</text>
</comment>
<feature type="binding site" evidence="7">
    <location>
        <position position="319"/>
    </location>
    <ligand>
        <name>FMN</name>
        <dbReference type="ChEBI" id="CHEBI:58210"/>
    </ligand>
</feature>
<dbReference type="PIRSF" id="PIRSF001456">
    <property type="entry name" value="Chorismate_synth"/>
    <property type="match status" value="1"/>
</dbReference>
<dbReference type="HAMAP" id="MF_00300">
    <property type="entry name" value="Chorismate_synth"/>
    <property type="match status" value="1"/>
</dbReference>
<dbReference type="Pfam" id="PF01264">
    <property type="entry name" value="Chorismate_synt"/>
    <property type="match status" value="1"/>
</dbReference>
<evidence type="ECO:0000256" key="1">
    <source>
        <dbReference type="ARBA" id="ARBA00005044"/>
    </source>
</evidence>
<dbReference type="PROSITE" id="PS00787">
    <property type="entry name" value="CHORISMATE_SYNTHASE_1"/>
    <property type="match status" value="1"/>
</dbReference>
<comment type="pathway">
    <text evidence="1 7 8">Metabolic intermediate biosynthesis; chorismate biosynthesis; chorismate from D-erythrose 4-phosphate and phosphoenolpyruvate: step 7/7.</text>
</comment>
<dbReference type="PROSITE" id="PS00789">
    <property type="entry name" value="CHORISMATE_SYNTHASE_3"/>
    <property type="match status" value="1"/>
</dbReference>
<evidence type="ECO:0000256" key="6">
    <source>
        <dbReference type="ARBA" id="ARBA00023239"/>
    </source>
</evidence>
<keyword evidence="7" id="KW-0285">Flavoprotein</keyword>
<comment type="catalytic activity">
    <reaction evidence="7 8">
        <text>5-O-(1-carboxyvinyl)-3-phosphoshikimate = chorismate + phosphate</text>
        <dbReference type="Rhea" id="RHEA:21020"/>
        <dbReference type="ChEBI" id="CHEBI:29748"/>
        <dbReference type="ChEBI" id="CHEBI:43474"/>
        <dbReference type="ChEBI" id="CHEBI:57701"/>
        <dbReference type="EC" id="4.2.3.5"/>
    </reaction>
</comment>
<evidence type="ECO:0000313" key="10">
    <source>
        <dbReference type="EMBL" id="MEX0385583.1"/>
    </source>
</evidence>
<feature type="region of interest" description="Disordered" evidence="9">
    <location>
        <begin position="34"/>
        <end position="61"/>
    </location>
</feature>
<dbReference type="PANTHER" id="PTHR21085:SF0">
    <property type="entry name" value="CHORISMATE SYNTHASE"/>
    <property type="match status" value="1"/>
</dbReference>